<reference evidence="2 3" key="1">
    <citation type="submission" date="2016-04" db="EMBL/GenBank/DDBJ databases">
        <title>Complete Genome Sequence of Halotalea alkalilenta IHB B 13600.</title>
        <authorList>
            <person name="Swarnkar M.K."/>
            <person name="Sharma A."/>
            <person name="Kaushal K."/>
            <person name="Soni R."/>
            <person name="Rana S."/>
            <person name="Singh A.K."/>
            <person name="Gulati A."/>
        </authorList>
    </citation>
    <scope>NUCLEOTIDE SEQUENCE [LARGE SCALE GENOMIC DNA]</scope>
    <source>
        <strain evidence="2 3">IHB B 13600</strain>
    </source>
</reference>
<gene>
    <name evidence="2" type="ORF">A5892_16995</name>
</gene>
<keyword evidence="3" id="KW-1185">Reference proteome</keyword>
<keyword evidence="1" id="KW-0472">Membrane</keyword>
<keyword evidence="1" id="KW-0812">Transmembrane</keyword>
<dbReference type="PANTHER" id="PTHR37308:SF1">
    <property type="entry name" value="POLYPRENYL-PHOSPHATE TRANSPORTER"/>
    <property type="match status" value="1"/>
</dbReference>
<accession>A0A172YIA6</accession>
<dbReference type="RefSeq" id="WP_064123808.1">
    <property type="nucleotide sequence ID" value="NZ_CP015243.1"/>
</dbReference>
<evidence type="ECO:0000313" key="2">
    <source>
        <dbReference type="EMBL" id="ANF58954.1"/>
    </source>
</evidence>
<dbReference type="Pfam" id="PF04018">
    <property type="entry name" value="VCA0040-like"/>
    <property type="match status" value="1"/>
</dbReference>
<dbReference type="InterPro" id="IPR007163">
    <property type="entry name" value="VCA0040-like"/>
</dbReference>
<feature type="transmembrane region" description="Helical" evidence="1">
    <location>
        <begin position="196"/>
        <end position="217"/>
    </location>
</feature>
<proteinExistence type="predicted"/>
<evidence type="ECO:0000313" key="3">
    <source>
        <dbReference type="Proteomes" id="UP000077875"/>
    </source>
</evidence>
<feature type="transmembrane region" description="Helical" evidence="1">
    <location>
        <begin position="272"/>
        <end position="296"/>
    </location>
</feature>
<dbReference type="EMBL" id="CP015243">
    <property type="protein sequence ID" value="ANF58954.1"/>
    <property type="molecule type" value="Genomic_DNA"/>
</dbReference>
<name>A0A172YIA6_9GAMM</name>
<feature type="transmembrane region" description="Helical" evidence="1">
    <location>
        <begin position="127"/>
        <end position="143"/>
    </location>
</feature>
<feature type="transmembrane region" description="Helical" evidence="1">
    <location>
        <begin position="97"/>
        <end position="115"/>
    </location>
</feature>
<protein>
    <submittedName>
        <fullName evidence="2">DUF368 domain-containing protein</fullName>
    </submittedName>
</protein>
<evidence type="ECO:0000256" key="1">
    <source>
        <dbReference type="SAM" id="Phobius"/>
    </source>
</evidence>
<feature type="transmembrane region" description="Helical" evidence="1">
    <location>
        <begin position="69"/>
        <end position="91"/>
    </location>
</feature>
<dbReference type="PANTHER" id="PTHR37308">
    <property type="entry name" value="INTEGRAL MEMBRANE PROTEIN"/>
    <property type="match status" value="1"/>
</dbReference>
<dbReference type="STRING" id="376489.A5892_16995"/>
<dbReference type="KEGG" id="haa:A5892_16995"/>
<dbReference type="AlphaFoldDB" id="A0A172YIA6"/>
<keyword evidence="1" id="KW-1133">Transmembrane helix</keyword>
<dbReference type="Proteomes" id="UP000077875">
    <property type="component" value="Chromosome"/>
</dbReference>
<sequence length="315" mass="33775">MKRLYPLFLKGMGMGAADAVPGVSGGTIAIVTGIYEELIDTIRRFGPGAFPVWRREGLSGLVRFLNFRFLLPLLLGIGVSLVSVAHLVTWLMVEHPLLLDAFFFGLVVASAVIVARRMGEWRMIHGLPLVIGLFIAQSLPGLLPSGGGAGMLFIGGAVAISAMLLPGLSGTFLLLLMGLYGTVMGAVKSFDLDVLSIFALGCLVGLFTSSRLLSWLFRHHYGPTLAGSVGLLIGSLPILWPWRQMTSYTLDARGESVPLAYDYLTPWDYAQLFGVSAQLPTALALMAAGFALVLVVDKRGSKGRLMNVEDGRKHG</sequence>
<organism evidence="2 3">
    <name type="scientific">Halotalea alkalilenta</name>
    <dbReference type="NCBI Taxonomy" id="376489"/>
    <lineage>
        <taxon>Bacteria</taxon>
        <taxon>Pseudomonadati</taxon>
        <taxon>Pseudomonadota</taxon>
        <taxon>Gammaproteobacteria</taxon>
        <taxon>Oceanospirillales</taxon>
        <taxon>Halomonadaceae</taxon>
        <taxon>Halotalea</taxon>
    </lineage>
</organism>